<dbReference type="Gene3D" id="3.40.50.1000">
    <property type="entry name" value="HAD superfamily/HAD-like"/>
    <property type="match status" value="1"/>
</dbReference>
<dbReference type="RefSeq" id="WP_067632912.1">
    <property type="nucleotide sequence ID" value="NZ_CP013213.1"/>
</dbReference>
<keyword evidence="2" id="KW-1185">Reference proteome</keyword>
<dbReference type="Gene3D" id="1.10.150.240">
    <property type="entry name" value="Putative phosphatase, domain 2"/>
    <property type="match status" value="1"/>
</dbReference>
<dbReference type="SFLD" id="SFLDS00003">
    <property type="entry name" value="Haloacid_Dehalogenase"/>
    <property type="match status" value="1"/>
</dbReference>
<dbReference type="PRINTS" id="PR00413">
    <property type="entry name" value="HADHALOGNASE"/>
</dbReference>
<dbReference type="PANTHER" id="PTHR47478">
    <property type="match status" value="1"/>
</dbReference>
<accession>A0A109UH69</accession>
<evidence type="ECO:0008006" key="3">
    <source>
        <dbReference type="Google" id="ProtNLM"/>
    </source>
</evidence>
<protein>
    <recommendedName>
        <fullName evidence="3">HAD family hydrolase</fullName>
    </recommendedName>
</protein>
<evidence type="ECO:0000313" key="1">
    <source>
        <dbReference type="EMBL" id="AMC93793.1"/>
    </source>
</evidence>
<evidence type="ECO:0000313" key="2">
    <source>
        <dbReference type="Proteomes" id="UP000063781"/>
    </source>
</evidence>
<dbReference type="InterPro" id="IPR036412">
    <property type="entry name" value="HAD-like_sf"/>
</dbReference>
<name>A0A109UH69_9FIRM</name>
<sequence length="236" mass="27330">MINVVFDLDDTLYSLLPVFEKTLHLFMPEHTLDVHDFYIAFREEANKLFTDSQTGKISMETLHRLRAQNAFKRYGIVLDDQQADTFHAIYDSYKENIALSDEAIDIIHLMDQYGFKTGIITNGTSQKQRKTMRCLDITRYFTDDNLIIVSGELGIDKPDHRIFDAWTDRIQNTSPSLYVGDSFTHDIIGAYQAGWTPIWYNPLNKHHPEVDFEFIEIKSLSELKTLPIITDNANSK</sequence>
<dbReference type="Proteomes" id="UP000063781">
    <property type="component" value="Chromosome"/>
</dbReference>
<dbReference type="SFLD" id="SFLDG01129">
    <property type="entry name" value="C1.5:_HAD__Beta-PGM__Phosphata"/>
    <property type="match status" value="1"/>
</dbReference>
<dbReference type="EMBL" id="CP013213">
    <property type="protein sequence ID" value="AMC93793.1"/>
    <property type="molecule type" value="Genomic_DNA"/>
</dbReference>
<dbReference type="STRING" id="1514105.AOC36_07290"/>
<dbReference type="PANTHER" id="PTHR47478:SF1">
    <property type="entry name" value="PYRIMIDINE 5'-NUCLEOTIDASE YJJG"/>
    <property type="match status" value="1"/>
</dbReference>
<organism evidence="1 2">
    <name type="scientific">Erysipelothrix larvae</name>
    <dbReference type="NCBI Taxonomy" id="1514105"/>
    <lineage>
        <taxon>Bacteria</taxon>
        <taxon>Bacillati</taxon>
        <taxon>Bacillota</taxon>
        <taxon>Erysipelotrichia</taxon>
        <taxon>Erysipelotrichales</taxon>
        <taxon>Erysipelotrichaceae</taxon>
        <taxon>Erysipelothrix</taxon>
    </lineage>
</organism>
<dbReference type="InterPro" id="IPR006439">
    <property type="entry name" value="HAD-SF_hydro_IA"/>
</dbReference>
<gene>
    <name evidence="1" type="ORF">AOC36_07290</name>
</gene>
<reference evidence="1 2" key="1">
    <citation type="submission" date="2015-10" db="EMBL/GenBank/DDBJ databases">
        <title>Erysipelothrix larvae sp. LV19 isolated from the larval gut of the rhinoceros beetle, Trypoxylus dichotomus.</title>
        <authorList>
            <person name="Lim S."/>
            <person name="Kim B.-C."/>
        </authorList>
    </citation>
    <scope>NUCLEOTIDE SEQUENCE [LARGE SCALE GENOMIC DNA]</scope>
    <source>
        <strain evidence="1 2">LV19</strain>
    </source>
</reference>
<dbReference type="Pfam" id="PF00702">
    <property type="entry name" value="Hydrolase"/>
    <property type="match status" value="1"/>
</dbReference>
<proteinExistence type="predicted"/>
<dbReference type="NCBIfam" id="TIGR01549">
    <property type="entry name" value="HAD-SF-IA-v1"/>
    <property type="match status" value="1"/>
</dbReference>
<dbReference type="OrthoDB" id="25198at2"/>
<dbReference type="InterPro" id="IPR023214">
    <property type="entry name" value="HAD_sf"/>
</dbReference>
<dbReference type="InterPro" id="IPR023198">
    <property type="entry name" value="PGP-like_dom2"/>
</dbReference>
<dbReference type="InterPro" id="IPR052550">
    <property type="entry name" value="Pyrimidine_5'-ntase_YjjG"/>
</dbReference>
<dbReference type="SUPFAM" id="SSF56784">
    <property type="entry name" value="HAD-like"/>
    <property type="match status" value="1"/>
</dbReference>
<dbReference type="KEGG" id="erl:AOC36_07290"/>
<dbReference type="AlphaFoldDB" id="A0A109UH69"/>